<evidence type="ECO:0000256" key="1">
    <source>
        <dbReference type="SAM" id="MobiDB-lite"/>
    </source>
</evidence>
<accession>A0A3P6TR84</accession>
<reference evidence="2 3" key="1">
    <citation type="submission" date="2018-11" db="EMBL/GenBank/DDBJ databases">
        <authorList>
            <consortium name="Pathogen Informatics"/>
        </authorList>
    </citation>
    <scope>NUCLEOTIDE SEQUENCE [LARGE SCALE GENOMIC DNA]</scope>
</reference>
<dbReference type="AlphaFoldDB" id="A0A3P6TR84"/>
<evidence type="ECO:0000313" key="2">
    <source>
        <dbReference type="EMBL" id="VDK81630.1"/>
    </source>
</evidence>
<name>A0A3P6TR84_9BILA</name>
<feature type="region of interest" description="Disordered" evidence="1">
    <location>
        <begin position="22"/>
        <end position="41"/>
    </location>
</feature>
<sequence>MRLNDDEIRLVHDFEEDCMDDLSRKKSLSQADSPLKKAAER</sequence>
<dbReference type="Proteomes" id="UP000271098">
    <property type="component" value="Unassembled WGS sequence"/>
</dbReference>
<gene>
    <name evidence="2" type="ORF">GPUH_LOCUS10079</name>
</gene>
<dbReference type="EMBL" id="UYRT01036264">
    <property type="protein sequence ID" value="VDK81630.1"/>
    <property type="molecule type" value="Genomic_DNA"/>
</dbReference>
<keyword evidence="3" id="KW-1185">Reference proteome</keyword>
<protein>
    <submittedName>
        <fullName evidence="2">Uncharacterized protein</fullName>
    </submittedName>
</protein>
<evidence type="ECO:0000313" key="3">
    <source>
        <dbReference type="Proteomes" id="UP000271098"/>
    </source>
</evidence>
<organism evidence="2 3">
    <name type="scientific">Gongylonema pulchrum</name>
    <dbReference type="NCBI Taxonomy" id="637853"/>
    <lineage>
        <taxon>Eukaryota</taxon>
        <taxon>Metazoa</taxon>
        <taxon>Ecdysozoa</taxon>
        <taxon>Nematoda</taxon>
        <taxon>Chromadorea</taxon>
        <taxon>Rhabditida</taxon>
        <taxon>Spirurina</taxon>
        <taxon>Spiruromorpha</taxon>
        <taxon>Spiruroidea</taxon>
        <taxon>Gongylonematidae</taxon>
        <taxon>Gongylonema</taxon>
    </lineage>
</organism>
<proteinExistence type="predicted"/>